<dbReference type="InterPro" id="IPR001128">
    <property type="entry name" value="Cyt_P450"/>
</dbReference>
<dbReference type="Proteomes" id="UP000562682">
    <property type="component" value="Unassembled WGS sequence"/>
</dbReference>
<keyword evidence="8" id="KW-0560">Oxidoreductase</keyword>
<dbReference type="PROSITE" id="PS00086">
    <property type="entry name" value="CYTOCHROME_P450"/>
    <property type="match status" value="1"/>
</dbReference>
<sequence length="1154" mass="131530">MWLPETSLSTRKQILEARNGIKGVLFTIYEIITRDETLPAVRHEKHNLLEIEEKEWIQHQDVQLDQPVSEFRKVHREWSEKRRRGKQLTTHKDAPNFIDWPDTPQPPLSEMVVYYDGCAFAEYIFLKFTSRKEVVSDNVIVNRVPPAMGDTEPNSIVVTLSGENHHETNSYFTYMTEQGSSTADEVSQRPPNLLPASPHAFSLAREWAHECLQNHTSCASPSEGFMPTRIIKIFDSGKRIEIVERNSPAAYAILSYCWGGPQRITLSKARVKNGQLSFDTSTLPQTLQDAVRVCGGLGISFLWVDALCIMQDDPEDKATEIGQMAKIYENSYVAIMASRAKSVEEGFLHPRSHFGADRRSPGFRLQYETKNGRRGSVVLVEESSSQTYADPLSLRAWAYQEFILSPRILDYGELRTTWICWADINPTDGFLSTPTSYWSRQRFKEIMSPSIEANSVSPHQLWSTLVLCYMRSSITDPYDRLPALAGIAERLNTIIKDEYIAGCWKSHIWFDLLWWHEDGRSRMRPAGYFAPSWSWASIPNGNLNYISTRSCVVDEGFEVLHHDIKLSYPQSQYGTVTAGFLFVQGRIIPEEYLPDLRNREFYQHPTHIIVDGQNSIAISCSVIPDYGLENFYNTSTMILDLLLQHPWAYLTAALVGLLATKLLINKYGNGLNGIPGPALAAFTDLWRFLDVYRRRPEVTQIALHEKYGSVVRLGPSTVSIADPAAIQTIYAHNSGYTKSDFYPVQQTINKSGKRLITLFTSQDEKFHSQLRRSVSNAYAMSTLVQFEPFVDSTTTEFFKQLDQRYANQNDVLDFGTWLQYYAFDVIGELTYSKRLGFVDHGKDVDNIIGNLEWLLNYAAPVGQLPILDSLLLKNPLRLQLTKWGFTNSSSPVAIFARNRMLARVDPEKLGDMKFDQDNGRRDFLSRFLEANQKDPEFMNNDRVLALTVANMFAGSDTTAITFRAIFYYLMKNPADMKTLMSELAEEEKAGRFTREDGLVSWNEVRDLPFLNAVVKEALRCHPAAGLMLERIVPARGLEVDGHHIPGGTIVGVNAWVLHRNKDIFGHDADRWRPSRWIEASTEQKRRMENYMFAFGAGSRTCIGKNISLLEMYKMVPALLRRYELEFPSADNTWHLNNGKLHLSELFHISASPTL</sequence>
<dbReference type="EMBL" id="JAAOAK010000218">
    <property type="protein sequence ID" value="KAF5682416.1"/>
    <property type="molecule type" value="Genomic_DNA"/>
</dbReference>
<dbReference type="InterPro" id="IPR002401">
    <property type="entry name" value="Cyt_P450_E_grp-I"/>
</dbReference>
<evidence type="ECO:0000259" key="7">
    <source>
        <dbReference type="Pfam" id="PF06985"/>
    </source>
</evidence>
<dbReference type="SUPFAM" id="SSF48264">
    <property type="entry name" value="Cytochrome P450"/>
    <property type="match status" value="1"/>
</dbReference>
<comment type="cofactor">
    <cofactor evidence="1 6">
        <name>heme</name>
        <dbReference type="ChEBI" id="CHEBI:30413"/>
    </cofactor>
</comment>
<comment type="caution">
    <text evidence="8">The sequence shown here is derived from an EMBL/GenBank/DDBJ whole genome shotgun (WGS) entry which is preliminary data.</text>
</comment>
<evidence type="ECO:0000313" key="9">
    <source>
        <dbReference type="Proteomes" id="UP000562682"/>
    </source>
</evidence>
<evidence type="ECO:0000256" key="6">
    <source>
        <dbReference type="PIRSR" id="PIRSR602401-1"/>
    </source>
</evidence>
<dbReference type="PRINTS" id="PR00463">
    <property type="entry name" value="EP450I"/>
</dbReference>
<dbReference type="GO" id="GO:0004497">
    <property type="term" value="F:monooxygenase activity"/>
    <property type="evidence" value="ECO:0007669"/>
    <property type="project" value="UniProtKB-KW"/>
</dbReference>
<evidence type="ECO:0000256" key="2">
    <source>
        <dbReference type="ARBA" id="ARBA00010617"/>
    </source>
</evidence>
<evidence type="ECO:0000256" key="5">
    <source>
        <dbReference type="ARBA" id="ARBA00023004"/>
    </source>
</evidence>
<protein>
    <submittedName>
        <fullName evidence="8">Cytochrome P450 monooxygenase</fullName>
    </submittedName>
</protein>
<accession>A0A8H5U5J5</accession>
<dbReference type="Pfam" id="PF06985">
    <property type="entry name" value="HET"/>
    <property type="match status" value="1"/>
</dbReference>
<evidence type="ECO:0000256" key="1">
    <source>
        <dbReference type="ARBA" id="ARBA00001971"/>
    </source>
</evidence>
<name>A0A8H5U5J5_9HYPO</name>
<dbReference type="Gene3D" id="1.10.630.10">
    <property type="entry name" value="Cytochrome P450"/>
    <property type="match status" value="1"/>
</dbReference>
<dbReference type="PRINTS" id="PR00385">
    <property type="entry name" value="P450"/>
</dbReference>
<dbReference type="Pfam" id="PF00067">
    <property type="entry name" value="p450"/>
    <property type="match status" value="1"/>
</dbReference>
<comment type="similarity">
    <text evidence="2">Belongs to the cytochrome P450 family.</text>
</comment>
<reference evidence="8 9" key="1">
    <citation type="submission" date="2020-05" db="EMBL/GenBank/DDBJ databases">
        <title>Identification and distribution of gene clusters putatively required for synthesis of sphingolipid metabolism inhibitors in phylogenetically diverse species of the filamentous fungus Fusarium.</title>
        <authorList>
            <person name="Kim H.-S."/>
            <person name="Busman M."/>
            <person name="Brown D.W."/>
            <person name="Divon H."/>
            <person name="Uhlig S."/>
            <person name="Proctor R.H."/>
        </authorList>
    </citation>
    <scope>NUCLEOTIDE SEQUENCE [LARGE SCALE GENOMIC DNA]</scope>
    <source>
        <strain evidence="8 9">NRRL 25311</strain>
    </source>
</reference>
<organism evidence="8 9">
    <name type="scientific">Fusarium denticulatum</name>
    <dbReference type="NCBI Taxonomy" id="48507"/>
    <lineage>
        <taxon>Eukaryota</taxon>
        <taxon>Fungi</taxon>
        <taxon>Dikarya</taxon>
        <taxon>Ascomycota</taxon>
        <taxon>Pezizomycotina</taxon>
        <taxon>Sordariomycetes</taxon>
        <taxon>Hypocreomycetidae</taxon>
        <taxon>Hypocreales</taxon>
        <taxon>Nectriaceae</taxon>
        <taxon>Fusarium</taxon>
        <taxon>Fusarium fujikuroi species complex</taxon>
    </lineage>
</organism>
<dbReference type="InterPro" id="IPR050121">
    <property type="entry name" value="Cytochrome_P450_monoxygenase"/>
</dbReference>
<dbReference type="GO" id="GO:0016705">
    <property type="term" value="F:oxidoreductase activity, acting on paired donors, with incorporation or reduction of molecular oxygen"/>
    <property type="evidence" value="ECO:0007669"/>
    <property type="project" value="InterPro"/>
</dbReference>
<feature type="domain" description="Heterokaryon incompatibility" evidence="7">
    <location>
        <begin position="251"/>
        <end position="401"/>
    </location>
</feature>
<keyword evidence="4 6" id="KW-0479">Metal-binding</keyword>
<feature type="binding site" description="axial binding residue" evidence="6">
    <location>
        <position position="1101"/>
    </location>
    <ligand>
        <name>heme</name>
        <dbReference type="ChEBI" id="CHEBI:30413"/>
    </ligand>
    <ligandPart>
        <name>Fe</name>
        <dbReference type="ChEBI" id="CHEBI:18248"/>
    </ligandPart>
</feature>
<dbReference type="FunFam" id="1.10.630.10:FF:000050">
    <property type="entry name" value="Cytochrome P450 monooxygenase"/>
    <property type="match status" value="1"/>
</dbReference>
<proteinExistence type="inferred from homology"/>
<evidence type="ECO:0000256" key="4">
    <source>
        <dbReference type="ARBA" id="ARBA00022723"/>
    </source>
</evidence>
<keyword evidence="9" id="KW-1185">Reference proteome</keyword>
<keyword evidence="8" id="KW-0503">Monooxygenase</keyword>
<dbReference type="PANTHER" id="PTHR24305">
    <property type="entry name" value="CYTOCHROME P450"/>
    <property type="match status" value="1"/>
</dbReference>
<dbReference type="GO" id="GO:0020037">
    <property type="term" value="F:heme binding"/>
    <property type="evidence" value="ECO:0007669"/>
    <property type="project" value="InterPro"/>
</dbReference>
<dbReference type="InterPro" id="IPR036396">
    <property type="entry name" value="Cyt_P450_sf"/>
</dbReference>
<dbReference type="GO" id="GO:0005506">
    <property type="term" value="F:iron ion binding"/>
    <property type="evidence" value="ECO:0007669"/>
    <property type="project" value="InterPro"/>
</dbReference>
<dbReference type="InterPro" id="IPR010730">
    <property type="entry name" value="HET"/>
</dbReference>
<evidence type="ECO:0000256" key="3">
    <source>
        <dbReference type="ARBA" id="ARBA00022617"/>
    </source>
</evidence>
<dbReference type="AlphaFoldDB" id="A0A8H5U5J5"/>
<evidence type="ECO:0000313" key="8">
    <source>
        <dbReference type="EMBL" id="KAF5682416.1"/>
    </source>
</evidence>
<gene>
    <name evidence="8" type="ORF">FDENT_7660</name>
</gene>
<dbReference type="PANTHER" id="PTHR24305:SF232">
    <property type="entry name" value="P450, PUTATIVE (EUROFUNG)-RELATED"/>
    <property type="match status" value="1"/>
</dbReference>
<keyword evidence="5 6" id="KW-0408">Iron</keyword>
<dbReference type="InterPro" id="IPR017972">
    <property type="entry name" value="Cyt_P450_CS"/>
</dbReference>
<keyword evidence="3 6" id="KW-0349">Heme</keyword>
<dbReference type="CDD" id="cd11060">
    <property type="entry name" value="CYP57A1-like"/>
    <property type="match status" value="1"/>
</dbReference>